<dbReference type="CDD" id="cd00085">
    <property type="entry name" value="HNHc"/>
    <property type="match status" value="1"/>
</dbReference>
<comment type="caution">
    <text evidence="4">The sequence shown here is derived from an EMBL/GenBank/DDBJ whole genome shotgun (WGS) entry which is preliminary data.</text>
</comment>
<feature type="compositionally biased region" description="Basic and acidic residues" evidence="2">
    <location>
        <begin position="418"/>
        <end position="437"/>
    </location>
</feature>
<evidence type="ECO:0000259" key="3">
    <source>
        <dbReference type="SMART" id="SM00507"/>
    </source>
</evidence>
<dbReference type="InterPro" id="IPR003615">
    <property type="entry name" value="HNH_nuc"/>
</dbReference>
<organism evidence="4 5">
    <name type="scientific">Nocardioides deserti</name>
    <dbReference type="NCBI Taxonomy" id="1588644"/>
    <lineage>
        <taxon>Bacteria</taxon>
        <taxon>Bacillati</taxon>
        <taxon>Actinomycetota</taxon>
        <taxon>Actinomycetes</taxon>
        <taxon>Propionibacteriales</taxon>
        <taxon>Nocardioidaceae</taxon>
        <taxon>Nocardioides</taxon>
    </lineage>
</organism>
<evidence type="ECO:0000256" key="2">
    <source>
        <dbReference type="SAM" id="MobiDB-lite"/>
    </source>
</evidence>
<accession>A0ABR6U6E7</accession>
<dbReference type="EMBL" id="JACMYC010000003">
    <property type="protein sequence ID" value="MBC2960004.1"/>
    <property type="molecule type" value="Genomic_DNA"/>
</dbReference>
<evidence type="ECO:0000313" key="5">
    <source>
        <dbReference type="Proteomes" id="UP000604001"/>
    </source>
</evidence>
<dbReference type="Pfam" id="PF01844">
    <property type="entry name" value="HNH"/>
    <property type="match status" value="1"/>
</dbReference>
<protein>
    <submittedName>
        <fullName evidence="4">DUF222 domain-containing protein</fullName>
    </submittedName>
</protein>
<keyword evidence="5" id="KW-1185">Reference proteome</keyword>
<gene>
    <name evidence="4" type="ORF">H7344_06820</name>
</gene>
<dbReference type="InterPro" id="IPR002711">
    <property type="entry name" value="HNH"/>
</dbReference>
<dbReference type="SMART" id="SM00507">
    <property type="entry name" value="HNHc"/>
    <property type="match status" value="1"/>
</dbReference>
<evidence type="ECO:0000256" key="1">
    <source>
        <dbReference type="ARBA" id="ARBA00023450"/>
    </source>
</evidence>
<dbReference type="Gene3D" id="1.10.30.50">
    <property type="match status" value="1"/>
</dbReference>
<reference evidence="4 5" key="1">
    <citation type="submission" date="2020-08" db="EMBL/GenBank/DDBJ databases">
        <title>novel species in genus Nocardioides.</title>
        <authorList>
            <person name="Zhang G."/>
        </authorList>
    </citation>
    <scope>NUCLEOTIDE SEQUENCE [LARGE SCALE GENOMIC DNA]</scope>
    <source>
        <strain evidence="4 5">SC8A-24</strain>
    </source>
</reference>
<proteinExistence type="inferred from homology"/>
<evidence type="ECO:0000313" key="4">
    <source>
        <dbReference type="EMBL" id="MBC2960004.1"/>
    </source>
</evidence>
<sequence length="437" mass="47911">MTLAHLATPETTLDDPAMVLAAARANQREADAAEVRVLQAAVEWCAMHPAESLAESASWATMQGFGDQPVGLAGDGAPLVTEFAVVELAAALGKSLDAGRAYLSEALELRYRLPKVWAKVTGGDLPAWKARTIARKTLPLPKAGARFVDTHVAQFASSISPAALGRLVDEALVRFDPDEAERIRFERTEARHVTVQTRQVSFDGHVDVWATLDLADALDLEDAIAKGADRLAALGSREVEGSRRATALGDMARRQLVLEFDTDPKPMVVHVHQHPDPHTGEPVLDQVVRVENVRGFVLTGQLAEWCTRAAKMTIKPVIDLAERIHVEAYEVPDRLSEQTRLRDHHCVFPWCTRPAFQHSKVDDDHVVPHNRGGPTATENIGPLCRRHHRAKTHGGWQHSSPSPGSYHWTSPSGVTYTVDHHGTHDHDTDPPGHPPEQ</sequence>
<dbReference type="RefSeq" id="WP_186345260.1">
    <property type="nucleotide sequence ID" value="NZ_BMMR01000003.1"/>
</dbReference>
<dbReference type="InterPro" id="IPR003870">
    <property type="entry name" value="DUF222"/>
</dbReference>
<dbReference type="Pfam" id="PF02720">
    <property type="entry name" value="DUF222"/>
    <property type="match status" value="1"/>
</dbReference>
<dbReference type="Proteomes" id="UP000604001">
    <property type="component" value="Unassembled WGS sequence"/>
</dbReference>
<comment type="similarity">
    <text evidence="1">Belongs to the Rv1128c/1148c/1588c/1702c/1945/3466 family.</text>
</comment>
<feature type="domain" description="HNH nuclease" evidence="3">
    <location>
        <begin position="334"/>
        <end position="389"/>
    </location>
</feature>
<feature type="compositionally biased region" description="Polar residues" evidence="2">
    <location>
        <begin position="397"/>
        <end position="415"/>
    </location>
</feature>
<feature type="region of interest" description="Disordered" evidence="2">
    <location>
        <begin position="389"/>
        <end position="437"/>
    </location>
</feature>
<name>A0ABR6U6E7_9ACTN</name>